<evidence type="ECO:0000313" key="4">
    <source>
        <dbReference type="RefSeq" id="XP_012943484.1"/>
    </source>
</evidence>
<gene>
    <name evidence="4" type="primary">LOC106013122</name>
</gene>
<reference evidence="4" key="1">
    <citation type="submission" date="2025-08" db="UniProtKB">
        <authorList>
            <consortium name="RefSeq"/>
        </authorList>
    </citation>
    <scope>IDENTIFICATION</scope>
</reference>
<dbReference type="RefSeq" id="XP_012943484.1">
    <property type="nucleotide sequence ID" value="XM_013088030.2"/>
</dbReference>
<dbReference type="InterPro" id="IPR051099">
    <property type="entry name" value="AGR/TXD"/>
</dbReference>
<feature type="signal peptide" evidence="2">
    <location>
        <begin position="1"/>
        <end position="18"/>
    </location>
</feature>
<protein>
    <submittedName>
        <fullName evidence="4">Thioredoxin domain-containing protein 12</fullName>
    </submittedName>
</protein>
<keyword evidence="1 2" id="KW-0732">Signal</keyword>
<accession>A0ABM1A9N6</accession>
<feature type="chain" id="PRO_5046882796" evidence="2">
    <location>
        <begin position="19"/>
        <end position="155"/>
    </location>
</feature>
<evidence type="ECO:0000256" key="1">
    <source>
        <dbReference type="ARBA" id="ARBA00022729"/>
    </source>
</evidence>
<evidence type="ECO:0000256" key="2">
    <source>
        <dbReference type="SAM" id="SignalP"/>
    </source>
</evidence>
<sequence length="155" mass="17694">MARFLAASFGPLFSIVSAAERVKSNGWGSNIAWMSLHEGMQKVYTEKKPMMLVIHKMTCPACVHLKRKVSNSSEIQALSKSFVMVNLEYFEAPRDKDFHPDGLYIPRILFFGTDGKVMKDIVNNPQAQYKYNYPNEVNVATSMKKVRAILKERRS</sequence>
<dbReference type="InterPro" id="IPR036249">
    <property type="entry name" value="Thioredoxin-like_sf"/>
</dbReference>
<proteinExistence type="predicted"/>
<dbReference type="Proteomes" id="UP000694888">
    <property type="component" value="Unplaced"/>
</dbReference>
<evidence type="ECO:0000313" key="3">
    <source>
        <dbReference type="Proteomes" id="UP000694888"/>
    </source>
</evidence>
<dbReference type="Gene3D" id="3.40.30.10">
    <property type="entry name" value="Glutaredoxin"/>
    <property type="match status" value="1"/>
</dbReference>
<dbReference type="GeneID" id="106013122"/>
<dbReference type="SUPFAM" id="SSF52833">
    <property type="entry name" value="Thioredoxin-like"/>
    <property type="match status" value="1"/>
</dbReference>
<dbReference type="Pfam" id="PF13899">
    <property type="entry name" value="Thioredoxin_7"/>
    <property type="match status" value="1"/>
</dbReference>
<dbReference type="PANTHER" id="PTHR15337">
    <property type="entry name" value="ANTERIOR GRADIENT PROTEIN-RELATED"/>
    <property type="match status" value="1"/>
</dbReference>
<keyword evidence="3" id="KW-1185">Reference proteome</keyword>
<name>A0ABM1A9N6_APLCA</name>
<dbReference type="PANTHER" id="PTHR15337:SF11">
    <property type="entry name" value="THIOREDOXIN DOMAIN-CONTAINING PROTEIN"/>
    <property type="match status" value="1"/>
</dbReference>
<organism evidence="3 4">
    <name type="scientific">Aplysia californica</name>
    <name type="common">California sea hare</name>
    <dbReference type="NCBI Taxonomy" id="6500"/>
    <lineage>
        <taxon>Eukaryota</taxon>
        <taxon>Metazoa</taxon>
        <taxon>Spiralia</taxon>
        <taxon>Lophotrochozoa</taxon>
        <taxon>Mollusca</taxon>
        <taxon>Gastropoda</taxon>
        <taxon>Heterobranchia</taxon>
        <taxon>Euthyneura</taxon>
        <taxon>Tectipleura</taxon>
        <taxon>Aplysiida</taxon>
        <taxon>Aplysioidea</taxon>
        <taxon>Aplysiidae</taxon>
        <taxon>Aplysia</taxon>
    </lineage>
</organism>